<comment type="caution">
    <text evidence="2">The sequence shown here is derived from an EMBL/GenBank/DDBJ whole genome shotgun (WGS) entry which is preliminary data.</text>
</comment>
<gene>
    <name evidence="2" type="ORF">EI71_00358</name>
</gene>
<reference evidence="2 3" key="1">
    <citation type="submission" date="2018-08" db="EMBL/GenBank/DDBJ databases">
        <title>Genomic Encyclopedia of Archaeal and Bacterial Type Strains, Phase II (KMG-II): from individual species to whole genera.</title>
        <authorList>
            <person name="Goeker M."/>
        </authorList>
    </citation>
    <scope>NUCLEOTIDE SEQUENCE [LARGE SCALE GENOMIC DNA]</scope>
    <source>
        <strain evidence="2 3">ATCC 27112</strain>
    </source>
</reference>
<keyword evidence="1" id="KW-0812">Transmembrane</keyword>
<proteinExistence type="predicted"/>
<feature type="transmembrane region" description="Helical" evidence="1">
    <location>
        <begin position="229"/>
        <end position="260"/>
    </location>
</feature>
<dbReference type="InParanoid" id="A0A397S0V5"/>
<dbReference type="Proteomes" id="UP000266506">
    <property type="component" value="Unassembled WGS sequence"/>
</dbReference>
<evidence type="ECO:0000313" key="2">
    <source>
        <dbReference type="EMBL" id="RIA78406.1"/>
    </source>
</evidence>
<organism evidence="2 3">
    <name type="scientific">Anaeroplasma bactoclasticum</name>
    <dbReference type="NCBI Taxonomy" id="2088"/>
    <lineage>
        <taxon>Bacteria</taxon>
        <taxon>Bacillati</taxon>
        <taxon>Mycoplasmatota</taxon>
        <taxon>Mollicutes</taxon>
        <taxon>Anaeroplasmatales</taxon>
        <taxon>Anaeroplasmataceae</taxon>
        <taxon>Anaeroplasma</taxon>
    </lineage>
</organism>
<feature type="transmembrane region" description="Helical" evidence="1">
    <location>
        <begin position="160"/>
        <end position="184"/>
    </location>
</feature>
<feature type="transmembrane region" description="Helical" evidence="1">
    <location>
        <begin position="53"/>
        <end position="69"/>
    </location>
</feature>
<keyword evidence="3" id="KW-1185">Reference proteome</keyword>
<evidence type="ECO:0000256" key="1">
    <source>
        <dbReference type="SAM" id="Phobius"/>
    </source>
</evidence>
<dbReference type="AlphaFoldDB" id="A0A397S0V5"/>
<keyword evidence="1" id="KW-0472">Membrane</keyword>
<feature type="transmembrane region" description="Helical" evidence="1">
    <location>
        <begin position="25"/>
        <end position="47"/>
    </location>
</feature>
<feature type="transmembrane region" description="Helical" evidence="1">
    <location>
        <begin position="120"/>
        <end position="139"/>
    </location>
</feature>
<evidence type="ECO:0008006" key="4">
    <source>
        <dbReference type="Google" id="ProtNLM"/>
    </source>
</evidence>
<sequence length="436" mass="49903">MEITIIGFVSVLIIFYAFLKQKKEILLYAAVFFCGFTGASVVNISSISIQPSYLFFFLYFIVIIYQALVSTKKKKIEFPKFFTIFLIYCILTLGMCLILQNQEIIILNQKDQYANLKFSVSNIIHVGYLGICYLFYTLLINKRTRLNLRGSLYKAYRLGVIAIILICLYQILAFQFNLPFDIIFRQSTHGNVQGSRLYGPCGEASMLSYYLAPSLFLMLLNIKKYKKDMIWIALGILIGVLCYSSTFFVGLVLSLIPLLVKFLLHIKEKKSTGYLIAVVVVLIGTVIAIAIEWDYIEKAIFKFFDTIGAKNLSGSIRTEAFQRMAIIGFEYPFGVGFGSSRSKDLLSTWLCNIGIVGVIIFVIVMINYLNVCLKQNKTYECIPFILCVILAMISVPEPYNLFIWVLMFFGIYGTKGNNITSRDDILEKQIYQLWWF</sequence>
<feature type="transmembrane region" description="Helical" evidence="1">
    <location>
        <begin position="349"/>
        <end position="370"/>
    </location>
</feature>
<protein>
    <recommendedName>
        <fullName evidence="4">O-antigen ligase-like membrane protein</fullName>
    </recommendedName>
</protein>
<keyword evidence="1" id="KW-1133">Transmembrane helix</keyword>
<feature type="transmembrane region" description="Helical" evidence="1">
    <location>
        <begin position="81"/>
        <end position="100"/>
    </location>
</feature>
<accession>A0A397S0V5</accession>
<feature type="transmembrane region" description="Helical" evidence="1">
    <location>
        <begin position="382"/>
        <end position="412"/>
    </location>
</feature>
<name>A0A397S0V5_9MOLU</name>
<dbReference type="EMBL" id="QXEV01000002">
    <property type="protein sequence ID" value="RIA78406.1"/>
    <property type="molecule type" value="Genomic_DNA"/>
</dbReference>
<feature type="transmembrane region" description="Helical" evidence="1">
    <location>
        <begin position="272"/>
        <end position="293"/>
    </location>
</feature>
<evidence type="ECO:0000313" key="3">
    <source>
        <dbReference type="Proteomes" id="UP000266506"/>
    </source>
</evidence>